<dbReference type="InterPro" id="IPR043129">
    <property type="entry name" value="ATPase_NBD"/>
</dbReference>
<proteinExistence type="inferred from homology"/>
<evidence type="ECO:0000313" key="7">
    <source>
        <dbReference type="EMBL" id="OHA58525.1"/>
    </source>
</evidence>
<dbReference type="AlphaFoldDB" id="A0A1G2QD62"/>
<comment type="subcellular location">
    <subcellularLocation>
        <location evidence="5">Cell membrane</location>
        <topology evidence="5">Peripheral membrane protein</topology>
        <orientation evidence="5">Cytoplasmic side</orientation>
    </subcellularLocation>
    <text evidence="5">Localizes to the Z ring in an FtsZ-dependent manner. Targeted to the membrane through a conserved C-terminal amphipathic helix.</text>
</comment>
<evidence type="ECO:0000256" key="2">
    <source>
        <dbReference type="ARBA" id="ARBA00022618"/>
    </source>
</evidence>
<evidence type="ECO:0000256" key="4">
    <source>
        <dbReference type="ARBA" id="ARBA00023306"/>
    </source>
</evidence>
<name>A0A1G2QD62_9BACT</name>
<comment type="subunit">
    <text evidence="5">Self-interacts. Interacts with FtsZ.</text>
</comment>
<dbReference type="InterPro" id="IPR020823">
    <property type="entry name" value="Cell_div_FtsA"/>
</dbReference>
<dbReference type="PANTHER" id="PTHR32432">
    <property type="entry name" value="CELL DIVISION PROTEIN FTSA-RELATED"/>
    <property type="match status" value="1"/>
</dbReference>
<dbReference type="Gene3D" id="3.30.420.40">
    <property type="match status" value="3"/>
</dbReference>
<comment type="function">
    <text evidence="5">Cell division protein that is involved in the assembly of the Z ring. May serve as a membrane anchor for the Z ring.</text>
</comment>
<comment type="similarity">
    <text evidence="5">Belongs to the FtsA/MreB family.</text>
</comment>
<dbReference type="InterPro" id="IPR003494">
    <property type="entry name" value="SHS2_FtsA"/>
</dbReference>
<protein>
    <recommendedName>
        <fullName evidence="5">Cell division protein FtsA</fullName>
    </recommendedName>
</protein>
<dbReference type="HAMAP" id="MF_02033">
    <property type="entry name" value="FtsA"/>
    <property type="match status" value="1"/>
</dbReference>
<keyword evidence="3 5" id="KW-0472">Membrane</keyword>
<evidence type="ECO:0000256" key="3">
    <source>
        <dbReference type="ARBA" id="ARBA00023136"/>
    </source>
</evidence>
<dbReference type="PIRSF" id="PIRSF003101">
    <property type="entry name" value="FtsA"/>
    <property type="match status" value="1"/>
</dbReference>
<dbReference type="GO" id="GO:0009898">
    <property type="term" value="C:cytoplasmic side of plasma membrane"/>
    <property type="evidence" value="ECO:0007669"/>
    <property type="project" value="UniProtKB-UniRule"/>
</dbReference>
<reference evidence="7 8" key="1">
    <citation type="journal article" date="2016" name="Nat. Commun.">
        <title>Thousands of microbial genomes shed light on interconnected biogeochemical processes in an aquifer system.</title>
        <authorList>
            <person name="Anantharaman K."/>
            <person name="Brown C.T."/>
            <person name="Hug L.A."/>
            <person name="Sharon I."/>
            <person name="Castelle C.J."/>
            <person name="Probst A.J."/>
            <person name="Thomas B.C."/>
            <person name="Singh A."/>
            <person name="Wilkins M.J."/>
            <person name="Karaoz U."/>
            <person name="Brodie E.L."/>
            <person name="Williams K.H."/>
            <person name="Hubbard S.S."/>
            <person name="Banfield J.F."/>
        </authorList>
    </citation>
    <scope>NUCLEOTIDE SEQUENCE [LARGE SCALE GENOMIC DNA]</scope>
</reference>
<evidence type="ECO:0000256" key="5">
    <source>
        <dbReference type="HAMAP-Rule" id="MF_02033"/>
    </source>
</evidence>
<dbReference type="STRING" id="1802438.A2571_01995"/>
<dbReference type="Pfam" id="PF14450">
    <property type="entry name" value="FtsA"/>
    <property type="match status" value="1"/>
</dbReference>
<dbReference type="SUPFAM" id="SSF53067">
    <property type="entry name" value="Actin-like ATPase domain"/>
    <property type="match status" value="2"/>
</dbReference>
<evidence type="ECO:0000313" key="8">
    <source>
        <dbReference type="Proteomes" id="UP000177043"/>
    </source>
</evidence>
<dbReference type="Proteomes" id="UP000177043">
    <property type="component" value="Unassembled WGS sequence"/>
</dbReference>
<dbReference type="Pfam" id="PF02491">
    <property type="entry name" value="SHS2_FTSA"/>
    <property type="match status" value="1"/>
</dbReference>
<keyword evidence="2 5" id="KW-0132">Cell division</keyword>
<dbReference type="InterPro" id="IPR050696">
    <property type="entry name" value="FtsA/MreB"/>
</dbReference>
<evidence type="ECO:0000259" key="6">
    <source>
        <dbReference type="SMART" id="SM00842"/>
    </source>
</evidence>
<feature type="domain" description="SHS2" evidence="6">
    <location>
        <begin position="6"/>
        <end position="196"/>
    </location>
</feature>
<dbReference type="SMART" id="SM00842">
    <property type="entry name" value="FtsA"/>
    <property type="match status" value="1"/>
</dbReference>
<gene>
    <name evidence="5" type="primary">ftsA</name>
    <name evidence="7" type="ORF">A2571_01995</name>
</gene>
<sequence length="387" mass="41538">MTRNIVTGLDIGTASIRVVVCEYKNGSQVPQVIALVKKNSRGLRRGYILQFDEATASIKEAVQEAERIAGFKIKSVILGVSGATLESRIIEGGVVVSRADSEINANDINRAIEATEGGLPDTANKSIIHRVPIAFKLDGKKVTGRPEGLKGARLDAQVLFVTYASNHLKDLLSATESAGVKVEDVAASPLAASLCLTTKLQKTAGCVLANIGSQTTSIIIFEEGLPISIRVFPIGSTDITNDIALGFQIPLEEAEKIKTGEVDANTPLKKLNEIIEARLSDIFEFIENHLKRLGRNGLLPAGIIITGGGSGISEIESLAKDYFKLPAKVALPAVSTSSRNQIRDTAWSVAYGLCIFGADSEVEESMGLKIARETKYNIIRWIKELLP</sequence>
<keyword evidence="1 5" id="KW-1003">Cell membrane</keyword>
<comment type="caution">
    <text evidence="7">The sequence shown here is derived from an EMBL/GenBank/DDBJ whole genome shotgun (WGS) entry which is preliminary data.</text>
</comment>
<dbReference type="GO" id="GO:0032153">
    <property type="term" value="C:cell division site"/>
    <property type="evidence" value="ECO:0007669"/>
    <property type="project" value="UniProtKB-UniRule"/>
</dbReference>
<accession>A0A1G2QD62</accession>
<dbReference type="GO" id="GO:0043093">
    <property type="term" value="P:FtsZ-dependent cytokinesis"/>
    <property type="evidence" value="ECO:0007669"/>
    <property type="project" value="UniProtKB-UniRule"/>
</dbReference>
<organism evidence="7 8">
    <name type="scientific">Candidatus Vogelbacteria bacterium RIFOXYD1_FULL_44_32</name>
    <dbReference type="NCBI Taxonomy" id="1802438"/>
    <lineage>
        <taxon>Bacteria</taxon>
        <taxon>Candidatus Vogeliibacteriota</taxon>
    </lineage>
</organism>
<dbReference type="EMBL" id="MHTJ01000003">
    <property type="protein sequence ID" value="OHA58525.1"/>
    <property type="molecule type" value="Genomic_DNA"/>
</dbReference>
<dbReference type="NCBIfam" id="TIGR01174">
    <property type="entry name" value="ftsA"/>
    <property type="match status" value="1"/>
</dbReference>
<evidence type="ECO:0000256" key="1">
    <source>
        <dbReference type="ARBA" id="ARBA00022475"/>
    </source>
</evidence>
<keyword evidence="4 5" id="KW-0131">Cell cycle</keyword>
<dbReference type="PANTHER" id="PTHR32432:SF4">
    <property type="entry name" value="CELL DIVISION PROTEIN FTSA"/>
    <property type="match status" value="1"/>
</dbReference>